<feature type="compositionally biased region" description="Pro residues" evidence="1">
    <location>
        <begin position="16"/>
        <end position="25"/>
    </location>
</feature>
<gene>
    <name evidence="2" type="ORF">KSP39_PZI001314</name>
</gene>
<keyword evidence="3" id="KW-1185">Reference proteome</keyword>
<comment type="caution">
    <text evidence="2">The sequence shown here is derived from an EMBL/GenBank/DDBJ whole genome shotgun (WGS) entry which is preliminary data.</text>
</comment>
<evidence type="ECO:0000313" key="2">
    <source>
        <dbReference type="EMBL" id="KAK8957510.1"/>
    </source>
</evidence>
<name>A0AAP0GFN3_9ASPA</name>
<proteinExistence type="predicted"/>
<dbReference type="EMBL" id="JBBWWQ010000001">
    <property type="protein sequence ID" value="KAK8957510.1"/>
    <property type="molecule type" value="Genomic_DNA"/>
</dbReference>
<sequence length="93" mass="9836">MTIPRLVVGNDDLVPLPVPPPPIPRPSRRSRALAADDDPPGNDDPAANPLRSCYAAADDPSRCDLAVIPLRSASPLKIPSPCYSGTLFLCFSS</sequence>
<evidence type="ECO:0000256" key="1">
    <source>
        <dbReference type="SAM" id="MobiDB-lite"/>
    </source>
</evidence>
<protein>
    <submittedName>
        <fullName evidence="2">Uncharacterized protein</fullName>
    </submittedName>
</protein>
<reference evidence="2 3" key="1">
    <citation type="journal article" date="2022" name="Nat. Plants">
        <title>Genomes of leafy and leafless Platanthera orchids illuminate the evolution of mycoheterotrophy.</title>
        <authorList>
            <person name="Li M.H."/>
            <person name="Liu K.W."/>
            <person name="Li Z."/>
            <person name="Lu H.C."/>
            <person name="Ye Q.L."/>
            <person name="Zhang D."/>
            <person name="Wang J.Y."/>
            <person name="Li Y.F."/>
            <person name="Zhong Z.M."/>
            <person name="Liu X."/>
            <person name="Yu X."/>
            <person name="Liu D.K."/>
            <person name="Tu X.D."/>
            <person name="Liu B."/>
            <person name="Hao Y."/>
            <person name="Liao X.Y."/>
            <person name="Jiang Y.T."/>
            <person name="Sun W.H."/>
            <person name="Chen J."/>
            <person name="Chen Y.Q."/>
            <person name="Ai Y."/>
            <person name="Zhai J.W."/>
            <person name="Wu S.S."/>
            <person name="Zhou Z."/>
            <person name="Hsiao Y.Y."/>
            <person name="Wu W.L."/>
            <person name="Chen Y.Y."/>
            <person name="Lin Y.F."/>
            <person name="Hsu J.L."/>
            <person name="Li C.Y."/>
            <person name="Wang Z.W."/>
            <person name="Zhao X."/>
            <person name="Zhong W.Y."/>
            <person name="Ma X.K."/>
            <person name="Ma L."/>
            <person name="Huang J."/>
            <person name="Chen G.Z."/>
            <person name="Huang M.Z."/>
            <person name="Huang L."/>
            <person name="Peng D.H."/>
            <person name="Luo Y.B."/>
            <person name="Zou S.Q."/>
            <person name="Chen S.P."/>
            <person name="Lan S."/>
            <person name="Tsai W.C."/>
            <person name="Van de Peer Y."/>
            <person name="Liu Z.J."/>
        </authorList>
    </citation>
    <scope>NUCLEOTIDE SEQUENCE [LARGE SCALE GENOMIC DNA]</scope>
    <source>
        <strain evidence="2">Lor287</strain>
    </source>
</reference>
<accession>A0AAP0GFN3</accession>
<dbReference type="Proteomes" id="UP001418222">
    <property type="component" value="Unassembled WGS sequence"/>
</dbReference>
<evidence type="ECO:0000313" key="3">
    <source>
        <dbReference type="Proteomes" id="UP001418222"/>
    </source>
</evidence>
<feature type="region of interest" description="Disordered" evidence="1">
    <location>
        <begin position="14"/>
        <end position="51"/>
    </location>
</feature>
<organism evidence="2 3">
    <name type="scientific">Platanthera zijinensis</name>
    <dbReference type="NCBI Taxonomy" id="2320716"/>
    <lineage>
        <taxon>Eukaryota</taxon>
        <taxon>Viridiplantae</taxon>
        <taxon>Streptophyta</taxon>
        <taxon>Embryophyta</taxon>
        <taxon>Tracheophyta</taxon>
        <taxon>Spermatophyta</taxon>
        <taxon>Magnoliopsida</taxon>
        <taxon>Liliopsida</taxon>
        <taxon>Asparagales</taxon>
        <taxon>Orchidaceae</taxon>
        <taxon>Orchidoideae</taxon>
        <taxon>Orchideae</taxon>
        <taxon>Orchidinae</taxon>
        <taxon>Platanthera</taxon>
    </lineage>
</organism>
<dbReference type="AlphaFoldDB" id="A0AAP0GFN3"/>